<evidence type="ECO:0000313" key="5">
    <source>
        <dbReference type="EMBL" id="KAL3768616.1"/>
    </source>
</evidence>
<dbReference type="SUPFAM" id="SSF52402">
    <property type="entry name" value="Adenine nucleotide alpha hydrolases-like"/>
    <property type="match status" value="2"/>
</dbReference>
<dbReference type="EMBL" id="JALLPJ020001343">
    <property type="protein sequence ID" value="KAL3768616.1"/>
    <property type="molecule type" value="Genomic_DNA"/>
</dbReference>
<dbReference type="CDD" id="cd01991">
    <property type="entry name" value="Asn_synthase_B_C"/>
    <property type="match status" value="1"/>
</dbReference>
<keyword evidence="1" id="KW-0028">Amino-acid biosynthesis</keyword>
<feature type="domain" description="Asparagine synthetase" evidence="4">
    <location>
        <begin position="251"/>
        <end position="329"/>
    </location>
</feature>
<dbReference type="InterPro" id="IPR051857">
    <property type="entry name" value="Asn_synthetase_domain"/>
</dbReference>
<dbReference type="PANTHER" id="PTHR45937:SF1">
    <property type="entry name" value="ASPARAGINE SYNTHETASE DOMAIN-CONTAINING PROTEIN 1"/>
    <property type="match status" value="1"/>
</dbReference>
<organism evidence="5 6">
    <name type="scientific">Cyclotella atomus</name>
    <dbReference type="NCBI Taxonomy" id="382360"/>
    <lineage>
        <taxon>Eukaryota</taxon>
        <taxon>Sar</taxon>
        <taxon>Stramenopiles</taxon>
        <taxon>Ochrophyta</taxon>
        <taxon>Bacillariophyta</taxon>
        <taxon>Coscinodiscophyceae</taxon>
        <taxon>Thalassiosirophycidae</taxon>
        <taxon>Stephanodiscales</taxon>
        <taxon>Stephanodiscaceae</taxon>
        <taxon>Cyclotella</taxon>
    </lineage>
</organism>
<gene>
    <name evidence="5" type="ORF">ACHAWO_009635</name>
</gene>
<dbReference type="InterPro" id="IPR014729">
    <property type="entry name" value="Rossmann-like_a/b/a_fold"/>
</dbReference>
<sequence length="339" mass="37339">MNAPSPKSQCHSDKSVAILFSGGIDSLYWAALFHHHVPPVRPMDLINVSFYDDADSSLAILPDRLAALCSFSEMTTTLPERNWRLIAVDVLRLINPLESTMYFKIAVAFWFAGRGKGRIVSKESSDEPAMKEAYNEKSDTSNNMTKRRQSCVCDGCNHSAPLHGCIFNACKFCCGKLQSPISKFLGQRVQICPACNSKNNGVAASRVDASSSKNEDTSKTIISTAKILISGVGADEQCAGYGRHGTTFQRGGYDELKDELQIEVRRIRTRNLGRDDRCLSDCGKEAQFPCLDEDVVAYLEALPLQLKCDMSLPQGEGDKLILRKVARKIGVLECSTLVK</sequence>
<evidence type="ECO:0000256" key="2">
    <source>
        <dbReference type="ARBA" id="ARBA00022888"/>
    </source>
</evidence>
<evidence type="ECO:0000256" key="1">
    <source>
        <dbReference type="ARBA" id="ARBA00022605"/>
    </source>
</evidence>
<keyword evidence="6" id="KW-1185">Reference proteome</keyword>
<proteinExistence type="predicted"/>
<dbReference type="InterPro" id="IPR001962">
    <property type="entry name" value="Asn_synthase"/>
</dbReference>
<dbReference type="Gene3D" id="3.40.50.620">
    <property type="entry name" value="HUPs"/>
    <property type="match status" value="1"/>
</dbReference>
<dbReference type="AlphaFoldDB" id="A0ABD3MXI3"/>
<comment type="caution">
    <text evidence="5">The sequence shown here is derived from an EMBL/GenBank/DDBJ whole genome shotgun (WGS) entry which is preliminary data.</text>
</comment>
<reference evidence="5 6" key="1">
    <citation type="submission" date="2024-10" db="EMBL/GenBank/DDBJ databases">
        <title>Updated reference genomes for cyclostephanoid diatoms.</title>
        <authorList>
            <person name="Roberts W.R."/>
            <person name="Alverson A.J."/>
        </authorList>
    </citation>
    <scope>NUCLEOTIDE SEQUENCE [LARGE SCALE GENOMIC DNA]</scope>
    <source>
        <strain evidence="5 6">AJA010-31</strain>
    </source>
</reference>
<dbReference type="Proteomes" id="UP001530400">
    <property type="component" value="Unassembled WGS sequence"/>
</dbReference>
<keyword evidence="2" id="KW-0061">Asparagine biosynthesis</keyword>
<protein>
    <recommendedName>
        <fullName evidence="4">Asparagine synthetase domain-containing protein</fullName>
    </recommendedName>
</protein>
<name>A0ABD3MXI3_9STRA</name>
<dbReference type="PANTHER" id="PTHR45937">
    <property type="entry name" value="ASPARAGINE SYNTHETASE DOMAIN-CONTAINING PROTEIN 1"/>
    <property type="match status" value="1"/>
</dbReference>
<dbReference type="GO" id="GO:0006529">
    <property type="term" value="P:asparagine biosynthetic process"/>
    <property type="evidence" value="ECO:0007669"/>
    <property type="project" value="UniProtKB-KW"/>
</dbReference>
<accession>A0ABD3MXI3</accession>
<evidence type="ECO:0000313" key="6">
    <source>
        <dbReference type="Proteomes" id="UP001530400"/>
    </source>
</evidence>
<evidence type="ECO:0000256" key="3">
    <source>
        <dbReference type="ARBA" id="ARBA00022962"/>
    </source>
</evidence>
<keyword evidence="3" id="KW-0315">Glutamine amidotransferase</keyword>
<dbReference type="Pfam" id="PF00733">
    <property type="entry name" value="Asn_synthase"/>
    <property type="match status" value="1"/>
</dbReference>
<evidence type="ECO:0000259" key="4">
    <source>
        <dbReference type="Pfam" id="PF00733"/>
    </source>
</evidence>